<keyword evidence="4 8" id="KW-0812">Transmembrane</keyword>
<sequence>MQVDRAAGDAGAFGDGRHGHGGGAPALGWLVAARVSQGGFAGILFALIPLIAMRAVRPEMAGRASALIMTLGPLGAVSGPALGGIIVGAWGWPWIFYLNLPIGALVIVIALVQMRPDGPLGAPDRTLLFETAVLGVAAAALLLGLSLSAGHGLPWLALTATAVGPLAIWWRSASSHAVRALMRTPGVAAPVSLVLLNAVTISLVEFMASFYLQRILGVSAATAGTTVLAFAVGNVVAGPIGGFLGDRWSASRTARAGVLITAVGTSLLVPLGTDWHPADVGWRLAIAGIGTGVFAGPNFALVMSNAPDALGGTAGAAQSLARQLGFSLGPALATTAWALSGYRLGGMRAGMAVAAACVLIGLLLRTRTGTVPAGRPADLGGDAPARPTRNEPADR</sequence>
<dbReference type="Gene3D" id="1.20.1250.20">
    <property type="entry name" value="MFS general substrate transporter like domains"/>
    <property type="match status" value="1"/>
</dbReference>
<feature type="transmembrane region" description="Helical" evidence="8">
    <location>
        <begin position="26"/>
        <end position="52"/>
    </location>
</feature>
<dbReference type="SUPFAM" id="SSF103473">
    <property type="entry name" value="MFS general substrate transporter"/>
    <property type="match status" value="1"/>
</dbReference>
<evidence type="ECO:0000256" key="5">
    <source>
        <dbReference type="ARBA" id="ARBA00022989"/>
    </source>
</evidence>
<evidence type="ECO:0000256" key="7">
    <source>
        <dbReference type="SAM" id="MobiDB-lite"/>
    </source>
</evidence>
<keyword evidence="6 8" id="KW-0472">Membrane</keyword>
<dbReference type="Pfam" id="PF07690">
    <property type="entry name" value="MFS_1"/>
    <property type="match status" value="1"/>
</dbReference>
<dbReference type="Gene3D" id="1.20.1720.10">
    <property type="entry name" value="Multidrug resistance protein D"/>
    <property type="match status" value="1"/>
</dbReference>
<feature type="transmembrane region" description="Helical" evidence="8">
    <location>
        <begin position="346"/>
        <end position="364"/>
    </location>
</feature>
<feature type="domain" description="Major facilitator superfamily (MFS) profile" evidence="9">
    <location>
        <begin position="1"/>
        <end position="367"/>
    </location>
</feature>
<name>A0ABP8UNS8_9ACTN</name>
<feature type="transmembrane region" description="Helical" evidence="8">
    <location>
        <begin position="218"/>
        <end position="244"/>
    </location>
</feature>
<feature type="region of interest" description="Disordered" evidence="7">
    <location>
        <begin position="373"/>
        <end position="395"/>
    </location>
</feature>
<feature type="transmembrane region" description="Helical" evidence="8">
    <location>
        <begin position="153"/>
        <end position="170"/>
    </location>
</feature>
<evidence type="ECO:0000259" key="9">
    <source>
        <dbReference type="PROSITE" id="PS50850"/>
    </source>
</evidence>
<dbReference type="InterPro" id="IPR020846">
    <property type="entry name" value="MFS_dom"/>
</dbReference>
<keyword evidence="11" id="KW-1185">Reference proteome</keyword>
<evidence type="ECO:0000256" key="3">
    <source>
        <dbReference type="ARBA" id="ARBA00022475"/>
    </source>
</evidence>
<accession>A0ABP8UNS8</accession>
<dbReference type="InterPro" id="IPR036259">
    <property type="entry name" value="MFS_trans_sf"/>
</dbReference>
<feature type="transmembrane region" description="Helical" evidence="8">
    <location>
        <begin position="126"/>
        <end position="147"/>
    </location>
</feature>
<keyword evidence="2" id="KW-0813">Transport</keyword>
<protein>
    <recommendedName>
        <fullName evidence="9">Major facilitator superfamily (MFS) profile domain-containing protein</fullName>
    </recommendedName>
</protein>
<comment type="subcellular location">
    <subcellularLocation>
        <location evidence="1">Cell membrane</location>
        <topology evidence="1">Multi-pass membrane protein</topology>
    </subcellularLocation>
</comment>
<dbReference type="PROSITE" id="PS50850">
    <property type="entry name" value="MFS"/>
    <property type="match status" value="1"/>
</dbReference>
<gene>
    <name evidence="10" type="ORF">GCM10023196_083050</name>
</gene>
<reference evidence="11" key="1">
    <citation type="journal article" date="2019" name="Int. J. Syst. Evol. Microbiol.">
        <title>The Global Catalogue of Microorganisms (GCM) 10K type strain sequencing project: providing services to taxonomists for standard genome sequencing and annotation.</title>
        <authorList>
            <consortium name="The Broad Institute Genomics Platform"/>
            <consortium name="The Broad Institute Genome Sequencing Center for Infectious Disease"/>
            <person name="Wu L."/>
            <person name="Ma J."/>
        </authorList>
    </citation>
    <scope>NUCLEOTIDE SEQUENCE [LARGE SCALE GENOMIC DNA]</scope>
    <source>
        <strain evidence="11">JCM 17939</strain>
    </source>
</reference>
<dbReference type="EMBL" id="BAABHK010000016">
    <property type="protein sequence ID" value="GAA4635828.1"/>
    <property type="molecule type" value="Genomic_DNA"/>
</dbReference>
<keyword evidence="5 8" id="KW-1133">Transmembrane helix</keyword>
<dbReference type="PANTHER" id="PTHR42718">
    <property type="entry name" value="MAJOR FACILITATOR SUPERFAMILY MULTIDRUG TRANSPORTER MFSC"/>
    <property type="match status" value="1"/>
</dbReference>
<proteinExistence type="predicted"/>
<keyword evidence="3" id="KW-1003">Cell membrane</keyword>
<evidence type="ECO:0000256" key="8">
    <source>
        <dbReference type="SAM" id="Phobius"/>
    </source>
</evidence>
<organism evidence="10 11">
    <name type="scientific">Actinoallomurus vinaceus</name>
    <dbReference type="NCBI Taxonomy" id="1080074"/>
    <lineage>
        <taxon>Bacteria</taxon>
        <taxon>Bacillati</taxon>
        <taxon>Actinomycetota</taxon>
        <taxon>Actinomycetes</taxon>
        <taxon>Streptosporangiales</taxon>
        <taxon>Thermomonosporaceae</taxon>
        <taxon>Actinoallomurus</taxon>
    </lineage>
</organism>
<feature type="transmembrane region" description="Helical" evidence="8">
    <location>
        <begin position="64"/>
        <end position="88"/>
    </location>
</feature>
<dbReference type="Proteomes" id="UP001501442">
    <property type="component" value="Unassembled WGS sequence"/>
</dbReference>
<feature type="transmembrane region" description="Helical" evidence="8">
    <location>
        <begin position="191"/>
        <end position="212"/>
    </location>
</feature>
<evidence type="ECO:0000256" key="1">
    <source>
        <dbReference type="ARBA" id="ARBA00004651"/>
    </source>
</evidence>
<feature type="transmembrane region" description="Helical" evidence="8">
    <location>
        <begin position="94"/>
        <end position="114"/>
    </location>
</feature>
<feature type="transmembrane region" description="Helical" evidence="8">
    <location>
        <begin position="284"/>
        <end position="303"/>
    </location>
</feature>
<dbReference type="PRINTS" id="PR01036">
    <property type="entry name" value="TCRTETB"/>
</dbReference>
<evidence type="ECO:0000256" key="2">
    <source>
        <dbReference type="ARBA" id="ARBA00022448"/>
    </source>
</evidence>
<evidence type="ECO:0000256" key="4">
    <source>
        <dbReference type="ARBA" id="ARBA00022692"/>
    </source>
</evidence>
<evidence type="ECO:0000313" key="11">
    <source>
        <dbReference type="Proteomes" id="UP001501442"/>
    </source>
</evidence>
<evidence type="ECO:0000256" key="6">
    <source>
        <dbReference type="ARBA" id="ARBA00023136"/>
    </source>
</evidence>
<dbReference type="PANTHER" id="PTHR42718:SF46">
    <property type="entry name" value="BLR6921 PROTEIN"/>
    <property type="match status" value="1"/>
</dbReference>
<evidence type="ECO:0000313" key="10">
    <source>
        <dbReference type="EMBL" id="GAA4635828.1"/>
    </source>
</evidence>
<dbReference type="InterPro" id="IPR011701">
    <property type="entry name" value="MFS"/>
</dbReference>
<comment type="caution">
    <text evidence="10">The sequence shown here is derived from an EMBL/GenBank/DDBJ whole genome shotgun (WGS) entry which is preliminary data.</text>
</comment>